<evidence type="ECO:0000313" key="1">
    <source>
        <dbReference type="EMBL" id="MDQ0363897.1"/>
    </source>
</evidence>
<dbReference type="RefSeq" id="WP_307234876.1">
    <property type="nucleotide sequence ID" value="NZ_JAUSUZ010000001.1"/>
</dbReference>
<dbReference type="SUPFAM" id="SSF54637">
    <property type="entry name" value="Thioesterase/thiol ester dehydrase-isomerase"/>
    <property type="match status" value="2"/>
</dbReference>
<accession>A0AAE3VUK5</accession>
<dbReference type="Pfam" id="PF13279">
    <property type="entry name" value="4HBT_2"/>
    <property type="match status" value="1"/>
</dbReference>
<organism evidence="1 2">
    <name type="scientific">Catenuloplanes indicus</name>
    <dbReference type="NCBI Taxonomy" id="137267"/>
    <lineage>
        <taxon>Bacteria</taxon>
        <taxon>Bacillati</taxon>
        <taxon>Actinomycetota</taxon>
        <taxon>Actinomycetes</taxon>
        <taxon>Micromonosporales</taxon>
        <taxon>Micromonosporaceae</taxon>
        <taxon>Catenuloplanes</taxon>
    </lineage>
</organism>
<reference evidence="1 2" key="1">
    <citation type="submission" date="2023-07" db="EMBL/GenBank/DDBJ databases">
        <title>Sequencing the genomes of 1000 actinobacteria strains.</title>
        <authorList>
            <person name="Klenk H.-P."/>
        </authorList>
    </citation>
    <scope>NUCLEOTIDE SEQUENCE [LARGE SCALE GENOMIC DNA]</scope>
    <source>
        <strain evidence="1 2">DSM 44709</strain>
    </source>
</reference>
<protein>
    <submittedName>
        <fullName evidence="1">Acyl-CoA thioesterase FadM</fullName>
    </submittedName>
</protein>
<name>A0AAE3VUK5_9ACTN</name>
<dbReference type="Proteomes" id="UP001240236">
    <property type="component" value="Unassembled WGS sequence"/>
</dbReference>
<gene>
    <name evidence="1" type="ORF">J2S42_000566</name>
</gene>
<comment type="caution">
    <text evidence="1">The sequence shown here is derived from an EMBL/GenBank/DDBJ whole genome shotgun (WGS) entry which is preliminary data.</text>
</comment>
<dbReference type="InterPro" id="IPR029069">
    <property type="entry name" value="HotDog_dom_sf"/>
</dbReference>
<evidence type="ECO:0000313" key="2">
    <source>
        <dbReference type="Proteomes" id="UP001240236"/>
    </source>
</evidence>
<dbReference type="Gene3D" id="3.10.129.10">
    <property type="entry name" value="Hotdog Thioesterase"/>
    <property type="match status" value="1"/>
</dbReference>
<keyword evidence="2" id="KW-1185">Reference proteome</keyword>
<sequence>MSATIVPPAVDATTRRPVRPRYEGSNICTWIGFKHVNYLVEEAVLDHLRRHGMPAGTLYERFGLCVDLVDLDTRILHAFHIDDVAVAEVRRLPDPATTGLAFAVEITVDRGERLRAVAAKVLVQLRLDPDGADAEPVPDALAGYVTDRLAGVTRRAPRVPDLLAGTDPRDALTAGRNAVAWSWRIPYFYCHFTRRVQMSGYLRLMEEVVDLFLAERKISIDTLLREQSWIPVVPHSQITVLDEALMEEEVHTVLTVENVFKGFTYTARMDCYVLRDGVLTPVATGRITHGYAVIENRRDWHLVEFDDRMRDALGGGAASVTGRGRAGAGARP</sequence>
<dbReference type="EMBL" id="JAUSUZ010000001">
    <property type="protein sequence ID" value="MDQ0363897.1"/>
    <property type="molecule type" value="Genomic_DNA"/>
</dbReference>
<proteinExistence type="predicted"/>
<dbReference type="AlphaFoldDB" id="A0AAE3VUK5"/>